<accession>A0A6N8KY04</accession>
<gene>
    <name evidence="6" type="ORF">GQF63_03765</name>
</gene>
<dbReference type="Proteomes" id="UP000435036">
    <property type="component" value="Unassembled WGS sequence"/>
</dbReference>
<dbReference type="GO" id="GO:0017004">
    <property type="term" value="P:cytochrome complex assembly"/>
    <property type="evidence" value="ECO:0007669"/>
    <property type="project" value="UniProtKB-KW"/>
</dbReference>
<keyword evidence="4" id="KW-0676">Redox-active center</keyword>
<dbReference type="Gene3D" id="3.40.30.10">
    <property type="entry name" value="Glutaredoxin"/>
    <property type="match status" value="1"/>
</dbReference>
<dbReference type="InterPro" id="IPR013766">
    <property type="entry name" value="Thioredoxin_domain"/>
</dbReference>
<dbReference type="GO" id="GO:0016491">
    <property type="term" value="F:oxidoreductase activity"/>
    <property type="evidence" value="ECO:0007669"/>
    <property type="project" value="InterPro"/>
</dbReference>
<dbReference type="RefSeq" id="WP_160367774.1">
    <property type="nucleotide sequence ID" value="NZ_WSQA01000002.1"/>
</dbReference>
<keyword evidence="7" id="KW-1185">Reference proteome</keyword>
<organism evidence="6 7">
    <name type="scientific">Sphingobacterium humi</name>
    <dbReference type="NCBI Taxonomy" id="1796905"/>
    <lineage>
        <taxon>Bacteria</taxon>
        <taxon>Pseudomonadati</taxon>
        <taxon>Bacteroidota</taxon>
        <taxon>Sphingobacteriia</taxon>
        <taxon>Sphingobacteriales</taxon>
        <taxon>Sphingobacteriaceae</taxon>
        <taxon>Sphingobacterium</taxon>
    </lineage>
</organism>
<evidence type="ECO:0000256" key="2">
    <source>
        <dbReference type="ARBA" id="ARBA00022748"/>
    </source>
</evidence>
<dbReference type="CDD" id="cd02966">
    <property type="entry name" value="TlpA_like_family"/>
    <property type="match status" value="1"/>
</dbReference>
<dbReference type="Pfam" id="PF08534">
    <property type="entry name" value="Redoxin"/>
    <property type="match status" value="1"/>
</dbReference>
<keyword evidence="2" id="KW-0201">Cytochrome c-type biogenesis</keyword>
<dbReference type="PROSITE" id="PS51352">
    <property type="entry name" value="THIOREDOXIN_2"/>
    <property type="match status" value="1"/>
</dbReference>
<dbReference type="InterPro" id="IPR036249">
    <property type="entry name" value="Thioredoxin-like_sf"/>
</dbReference>
<evidence type="ECO:0000256" key="3">
    <source>
        <dbReference type="ARBA" id="ARBA00023157"/>
    </source>
</evidence>
<evidence type="ECO:0000313" key="6">
    <source>
        <dbReference type="EMBL" id="MVZ61131.1"/>
    </source>
</evidence>
<dbReference type="EMBL" id="WSQA01000002">
    <property type="protein sequence ID" value="MVZ61131.1"/>
    <property type="molecule type" value="Genomic_DNA"/>
</dbReference>
<dbReference type="SUPFAM" id="SSF52833">
    <property type="entry name" value="Thioredoxin-like"/>
    <property type="match status" value="1"/>
</dbReference>
<dbReference type="PANTHER" id="PTHR42852">
    <property type="entry name" value="THIOL:DISULFIDE INTERCHANGE PROTEIN DSBE"/>
    <property type="match status" value="1"/>
</dbReference>
<dbReference type="AlphaFoldDB" id="A0A6N8KY04"/>
<dbReference type="GO" id="GO:0030313">
    <property type="term" value="C:cell envelope"/>
    <property type="evidence" value="ECO:0007669"/>
    <property type="project" value="UniProtKB-SubCell"/>
</dbReference>
<evidence type="ECO:0000313" key="7">
    <source>
        <dbReference type="Proteomes" id="UP000435036"/>
    </source>
</evidence>
<protein>
    <submittedName>
        <fullName evidence="6">Redoxin family protein</fullName>
    </submittedName>
</protein>
<dbReference type="InterPro" id="IPR050553">
    <property type="entry name" value="Thioredoxin_ResA/DsbE_sf"/>
</dbReference>
<feature type="domain" description="Thioredoxin" evidence="5">
    <location>
        <begin position="330"/>
        <end position="479"/>
    </location>
</feature>
<comment type="caution">
    <text evidence="6">The sequence shown here is derived from an EMBL/GenBank/DDBJ whole genome shotgun (WGS) entry which is preliminary data.</text>
</comment>
<evidence type="ECO:0000256" key="4">
    <source>
        <dbReference type="ARBA" id="ARBA00023284"/>
    </source>
</evidence>
<evidence type="ECO:0000259" key="5">
    <source>
        <dbReference type="PROSITE" id="PS51352"/>
    </source>
</evidence>
<dbReference type="InterPro" id="IPR013740">
    <property type="entry name" value="Redoxin"/>
</dbReference>
<dbReference type="PANTHER" id="PTHR42852:SF6">
    <property type="entry name" value="THIOL:DISULFIDE INTERCHANGE PROTEIN DSBE"/>
    <property type="match status" value="1"/>
</dbReference>
<keyword evidence="3" id="KW-1015">Disulfide bond</keyword>
<reference evidence="6 7" key="1">
    <citation type="submission" date="2019-12" db="EMBL/GenBank/DDBJ databases">
        <authorList>
            <person name="Dong K."/>
        </authorList>
    </citation>
    <scope>NUCLEOTIDE SEQUENCE [LARGE SCALE GENOMIC DNA]</scope>
    <source>
        <strain evidence="6 7">JCM 31225</strain>
    </source>
</reference>
<comment type="subcellular location">
    <subcellularLocation>
        <location evidence="1">Cell envelope</location>
    </subcellularLocation>
</comment>
<proteinExistence type="predicted"/>
<evidence type="ECO:0000256" key="1">
    <source>
        <dbReference type="ARBA" id="ARBA00004196"/>
    </source>
</evidence>
<name>A0A6N8KY04_9SPHI</name>
<sequence length="479" mass="56349">MKFFFLTLTLCFYFLGSQQAIGQKKEEISYSTILFQLRGSYPKNFSPEAFGRGNALEGQSLLKLEKLNDSTYYSAFLNPVISNYFLTLNKEYFSSYIEPNKTDTIKVVFDMNNKVKVEYYGDYKTLFLNSDQYAKIMKNIFFINKEVDTWSRKNFNLKNVNELVEYIRERTAKKNNYLYSIADDPMVRSVGKEVIDISEMTYAMGMTEVLTKDAMQENRFAFYRTIFQNRAGLFNMNRPMSEIVFRKLLNDSILNLPNIVEVGPYKYQDYLDKIFGNSLGKYRKDFFEHLIAVAYLEQLVGGRTFSPIQQFDILSYFDSNMYKTFLIRKSDLNSSVPISKNINYLPFDAKNDDVFNSIVSKYKNKVILIDYWATWCGPCITSFETIKPLKEKYKDNKDVIFLYLTDETSNYDLWKSYTEKLSGEHYYITEAQLKLIFERNKMNAIPHYMLVDRNGTIKYSETFPKELYKTLDSWIGSCL</sequence>
<dbReference type="OrthoDB" id="1120316at2"/>